<dbReference type="AlphaFoldDB" id="A0A6M3IM64"/>
<reference evidence="2" key="1">
    <citation type="submission" date="2020-03" db="EMBL/GenBank/DDBJ databases">
        <title>The deep terrestrial virosphere.</title>
        <authorList>
            <person name="Holmfeldt K."/>
            <person name="Nilsson E."/>
            <person name="Simone D."/>
            <person name="Lopez-Fernandez M."/>
            <person name="Wu X."/>
            <person name="de Brujin I."/>
            <person name="Lundin D."/>
            <person name="Andersson A."/>
            <person name="Bertilsson S."/>
            <person name="Dopson M."/>
        </authorList>
    </citation>
    <scope>NUCLEOTIDE SEQUENCE</scope>
    <source>
        <strain evidence="2">MM415B01456</strain>
    </source>
</reference>
<gene>
    <name evidence="2" type="ORF">MM415B01456_0007</name>
</gene>
<proteinExistence type="predicted"/>
<accession>A0A6M3IM64</accession>
<evidence type="ECO:0000313" key="2">
    <source>
        <dbReference type="EMBL" id="QJA58385.1"/>
    </source>
</evidence>
<feature type="compositionally biased region" description="Polar residues" evidence="1">
    <location>
        <begin position="30"/>
        <end position="43"/>
    </location>
</feature>
<sequence>MGKDKVAKPVNKDRSGGIKQVKSSIIEGPTATSGNLNPFNRKK</sequence>
<organism evidence="2">
    <name type="scientific">viral metagenome</name>
    <dbReference type="NCBI Taxonomy" id="1070528"/>
    <lineage>
        <taxon>unclassified sequences</taxon>
        <taxon>metagenomes</taxon>
        <taxon>organismal metagenomes</taxon>
    </lineage>
</organism>
<feature type="region of interest" description="Disordered" evidence="1">
    <location>
        <begin position="1"/>
        <end position="43"/>
    </location>
</feature>
<feature type="compositionally biased region" description="Basic and acidic residues" evidence="1">
    <location>
        <begin position="1"/>
        <end position="16"/>
    </location>
</feature>
<protein>
    <submittedName>
        <fullName evidence="2">Uncharacterized protein</fullName>
    </submittedName>
</protein>
<name>A0A6M3IM64_9ZZZZ</name>
<evidence type="ECO:0000256" key="1">
    <source>
        <dbReference type="SAM" id="MobiDB-lite"/>
    </source>
</evidence>
<dbReference type="EMBL" id="MT141321">
    <property type="protein sequence ID" value="QJA58385.1"/>
    <property type="molecule type" value="Genomic_DNA"/>
</dbReference>